<dbReference type="EMBL" id="JAPEIS010000013">
    <property type="protein sequence ID" value="KAJ8060129.1"/>
    <property type="molecule type" value="Genomic_DNA"/>
</dbReference>
<feature type="transmembrane region" description="Helical" evidence="2">
    <location>
        <begin position="412"/>
        <end position="436"/>
    </location>
</feature>
<protein>
    <submittedName>
        <fullName evidence="3">Uncharacterized protein</fullName>
    </submittedName>
</protein>
<feature type="region of interest" description="Disordered" evidence="1">
    <location>
        <begin position="115"/>
        <end position="140"/>
    </location>
</feature>
<keyword evidence="2" id="KW-0472">Membrane</keyword>
<dbReference type="Proteomes" id="UP001152300">
    <property type="component" value="Unassembled WGS sequence"/>
</dbReference>
<dbReference type="OrthoDB" id="3558213at2759"/>
<evidence type="ECO:0000256" key="2">
    <source>
        <dbReference type="SAM" id="Phobius"/>
    </source>
</evidence>
<keyword evidence="2" id="KW-0812">Transmembrane</keyword>
<feature type="transmembrane region" description="Helical" evidence="2">
    <location>
        <begin position="148"/>
        <end position="167"/>
    </location>
</feature>
<feature type="transmembrane region" description="Helical" evidence="2">
    <location>
        <begin position="250"/>
        <end position="267"/>
    </location>
</feature>
<organism evidence="3 4">
    <name type="scientific">Sclerotinia nivalis</name>
    <dbReference type="NCBI Taxonomy" id="352851"/>
    <lineage>
        <taxon>Eukaryota</taxon>
        <taxon>Fungi</taxon>
        <taxon>Dikarya</taxon>
        <taxon>Ascomycota</taxon>
        <taxon>Pezizomycotina</taxon>
        <taxon>Leotiomycetes</taxon>
        <taxon>Helotiales</taxon>
        <taxon>Sclerotiniaceae</taxon>
        <taxon>Sclerotinia</taxon>
    </lineage>
</organism>
<feature type="transmembrane region" description="Helical" evidence="2">
    <location>
        <begin position="53"/>
        <end position="74"/>
    </location>
</feature>
<evidence type="ECO:0000256" key="1">
    <source>
        <dbReference type="SAM" id="MobiDB-lite"/>
    </source>
</evidence>
<evidence type="ECO:0000313" key="3">
    <source>
        <dbReference type="EMBL" id="KAJ8060129.1"/>
    </source>
</evidence>
<proteinExistence type="predicted"/>
<reference evidence="3" key="1">
    <citation type="submission" date="2022-11" db="EMBL/GenBank/DDBJ databases">
        <title>Genome Resource of Sclerotinia nivalis Strain SnTB1, a Plant Pathogen Isolated from American Ginseng.</title>
        <authorList>
            <person name="Fan S."/>
        </authorList>
    </citation>
    <scope>NUCLEOTIDE SEQUENCE</scope>
    <source>
        <strain evidence="3">SnTB1</strain>
    </source>
</reference>
<gene>
    <name evidence="3" type="ORF">OCU04_010481</name>
</gene>
<feature type="transmembrane region" description="Helical" evidence="2">
    <location>
        <begin position="273"/>
        <end position="295"/>
    </location>
</feature>
<evidence type="ECO:0000313" key="4">
    <source>
        <dbReference type="Proteomes" id="UP001152300"/>
    </source>
</evidence>
<accession>A0A9X0AD04</accession>
<name>A0A9X0AD04_9HELO</name>
<feature type="transmembrane region" description="Helical" evidence="2">
    <location>
        <begin position="179"/>
        <end position="200"/>
    </location>
</feature>
<feature type="transmembrane region" description="Helical" evidence="2">
    <location>
        <begin position="373"/>
        <end position="392"/>
    </location>
</feature>
<keyword evidence="2" id="KW-1133">Transmembrane helix</keyword>
<dbReference type="AlphaFoldDB" id="A0A9X0AD04"/>
<sequence length="456" mass="49391">MTSLLYTYVSEGVSNDGNGELSSTLYRLVSLQLFSSFNALSLAGFLLKYEGGIWVICALAIGCRVIAVGMTMFLPSGKVIDSFTDIGLEGGNAGAERERYRDFMLDSEDNGSVASITSTHPNTSSSLSINTNPMPPPQPKPRNELQTLLLLSLLFLVTFSLRIHILYPQFTNLSQNLSYDITTTIYSFFLLGASILLYILPRIQGYMERKRKLRIIFIGGEENEDPNRGIESQAEEMEGIERKGKSDVKILRWSLIANITSLILLALPTTKGVVFWMAIGASVAGSPVQVALMAWGSGLVSGLGSSTSSNRFSDEDCGRERDFISTRSVLGDVDMAVDSEVGGINGKGIGKGEGEGRSEMEKLYVRMGMIEQVGACLATGVWSLGFSMGIGGNGNGKEGAKDGLVDFGNWDFWGWMGERGGFLLAAGLIGLGFVVVRRLEEKRHAGGYEEGRIVLL</sequence>
<keyword evidence="4" id="KW-1185">Reference proteome</keyword>
<comment type="caution">
    <text evidence="3">The sequence shown here is derived from an EMBL/GenBank/DDBJ whole genome shotgun (WGS) entry which is preliminary data.</text>
</comment>
<feature type="compositionally biased region" description="Polar residues" evidence="1">
    <location>
        <begin position="115"/>
        <end position="132"/>
    </location>
</feature>